<feature type="region of interest" description="Disordered" evidence="4">
    <location>
        <begin position="1"/>
        <end position="27"/>
    </location>
</feature>
<keyword evidence="7" id="KW-1185">Reference proteome</keyword>
<gene>
    <name evidence="6" type="ORF">OEZ85_005030</name>
</gene>
<evidence type="ECO:0000256" key="2">
    <source>
        <dbReference type="ARBA" id="ARBA00004395"/>
    </source>
</evidence>
<dbReference type="PANTHER" id="PTHR45657">
    <property type="entry name" value="CRAL-TRIO DOMAIN-CONTAINING PROTEIN YKL091C-RELATED"/>
    <property type="match status" value="1"/>
</dbReference>
<feature type="compositionally biased region" description="Low complexity" evidence="4">
    <location>
        <begin position="260"/>
        <end position="273"/>
    </location>
</feature>
<dbReference type="SUPFAM" id="SSF52087">
    <property type="entry name" value="CRAL/TRIO domain"/>
    <property type="match status" value="1"/>
</dbReference>
<feature type="region of interest" description="Disordered" evidence="4">
    <location>
        <begin position="251"/>
        <end position="273"/>
    </location>
</feature>
<dbReference type="EMBL" id="CP126219">
    <property type="protein sequence ID" value="WIA20654.1"/>
    <property type="molecule type" value="Genomic_DNA"/>
</dbReference>
<dbReference type="PROSITE" id="PS50191">
    <property type="entry name" value="CRAL_TRIO"/>
    <property type="match status" value="1"/>
</dbReference>
<protein>
    <recommendedName>
        <fullName evidence="5">CRAL-TRIO domain-containing protein</fullName>
    </recommendedName>
</protein>
<dbReference type="Proteomes" id="UP001244341">
    <property type="component" value="Chromosome 12b"/>
</dbReference>
<proteinExistence type="inferred from homology"/>
<name>A0ABY8UH09_TETOB</name>
<accession>A0ABY8UH09</accession>
<feature type="compositionally biased region" description="Basic and acidic residues" evidence="4">
    <location>
        <begin position="13"/>
        <end position="25"/>
    </location>
</feature>
<dbReference type="Gene3D" id="3.40.525.10">
    <property type="entry name" value="CRAL-TRIO lipid binding domain"/>
    <property type="match status" value="1"/>
</dbReference>
<comment type="similarity">
    <text evidence="3">Belongs to the SFH family.</text>
</comment>
<dbReference type="PANTHER" id="PTHR45657:SF1">
    <property type="entry name" value="CRAL-TRIO DOMAIN-CONTAINING PROTEIN YKL091C-RELATED"/>
    <property type="match status" value="1"/>
</dbReference>
<evidence type="ECO:0000256" key="4">
    <source>
        <dbReference type="SAM" id="MobiDB-lite"/>
    </source>
</evidence>
<dbReference type="InterPro" id="IPR001251">
    <property type="entry name" value="CRAL-TRIO_dom"/>
</dbReference>
<dbReference type="InterPro" id="IPR051026">
    <property type="entry name" value="PI/PC_transfer"/>
</dbReference>
<evidence type="ECO:0000313" key="7">
    <source>
        <dbReference type="Proteomes" id="UP001244341"/>
    </source>
</evidence>
<reference evidence="6 7" key="1">
    <citation type="submission" date="2023-05" db="EMBL/GenBank/DDBJ databases">
        <title>A 100% complete, gapless, phased diploid assembly of the Scenedesmus obliquus UTEX 3031 genome.</title>
        <authorList>
            <person name="Biondi T.C."/>
            <person name="Hanschen E.R."/>
            <person name="Kwon T."/>
            <person name="Eng W."/>
            <person name="Kruse C.P.S."/>
            <person name="Koehler S.I."/>
            <person name="Kunde Y."/>
            <person name="Gleasner C.D."/>
            <person name="You Mak K.T."/>
            <person name="Polle J."/>
            <person name="Hovde B.T."/>
            <person name="Starkenburg S.R."/>
        </authorList>
    </citation>
    <scope>NUCLEOTIDE SEQUENCE [LARGE SCALE GENOMIC DNA]</scope>
    <source>
        <strain evidence="6 7">DOE0152z</strain>
    </source>
</reference>
<evidence type="ECO:0000256" key="1">
    <source>
        <dbReference type="ARBA" id="ARBA00004202"/>
    </source>
</evidence>
<evidence type="ECO:0000313" key="6">
    <source>
        <dbReference type="EMBL" id="WIA20654.1"/>
    </source>
</evidence>
<dbReference type="SMART" id="SM00516">
    <property type="entry name" value="SEC14"/>
    <property type="match status" value="1"/>
</dbReference>
<dbReference type="CDD" id="cd00170">
    <property type="entry name" value="SEC14"/>
    <property type="match status" value="1"/>
</dbReference>
<feature type="domain" description="CRAL-TRIO" evidence="5">
    <location>
        <begin position="408"/>
        <end position="586"/>
    </location>
</feature>
<evidence type="ECO:0000256" key="3">
    <source>
        <dbReference type="ARBA" id="ARBA00038020"/>
    </source>
</evidence>
<sequence length="617" mass="66230">MASSTSQYAAGDLVHRTTKDSKDESTTISGRKRKTLFLHEEPRPLFVAEAEFRAAKVFTRVKKCMLVLTGAEVLVLNVAALEAAEAAAAGGDMSLAVLRLISYRELLEVSICGSSSLKIEYGDSSDKPKLASASLFGAVAAAGTASSEQQQQPGGLASSSASTVELYGGASSGGAAGMSGAGSSSSSSGAASIRVTFDYFTLAFKDPATAQEAAAAMLFQRAQYAAMRQWLYQGLHAGLSKCREVLAVPAQKHKAGSSGGKQQQQQQQQQQGPAAAAGFSWTLQIAMARADRGLTALRQRMASMNLSMVLKASGLGADRRLTALRQRMASMNLSMGGAPPLASLSITGGGVPTLVSDPEPSWLHPDNKQRFLNAKPTLEASREQAVRTHRWRQRCNVDSVLTRPCDGFEKISATFPTYTLLDNSPDGHAVVLMKVGCIKDLCDLVFNPPDGVGVTLEQVEQALALFNEYLVHVAAPNPLPAGFQVQFYDMEGFKLSYVMGDMLTLFKLLVRFGHYYPERLHQALVINAPAWFSYPWKLMNAFLDANTSAKVVVVGSPKSALATIAHHMGGIANVPAAWGGKNTTPIPEYPAHRRMIEFARRLNAGEQPLQDVRRQQD</sequence>
<evidence type="ECO:0000259" key="5">
    <source>
        <dbReference type="PROSITE" id="PS50191"/>
    </source>
</evidence>
<dbReference type="InterPro" id="IPR036865">
    <property type="entry name" value="CRAL-TRIO_dom_sf"/>
</dbReference>
<comment type="subcellular location">
    <subcellularLocation>
        <location evidence="1">Cell membrane</location>
        <topology evidence="1">Peripheral membrane protein</topology>
    </subcellularLocation>
    <subcellularLocation>
        <location evidence="2">Golgi apparatus membrane</location>
        <topology evidence="2">Peripheral membrane protein</topology>
    </subcellularLocation>
</comment>
<dbReference type="Pfam" id="PF00650">
    <property type="entry name" value="CRAL_TRIO"/>
    <property type="match status" value="1"/>
</dbReference>
<organism evidence="6 7">
    <name type="scientific">Tetradesmus obliquus</name>
    <name type="common">Green alga</name>
    <name type="synonym">Acutodesmus obliquus</name>
    <dbReference type="NCBI Taxonomy" id="3088"/>
    <lineage>
        <taxon>Eukaryota</taxon>
        <taxon>Viridiplantae</taxon>
        <taxon>Chlorophyta</taxon>
        <taxon>core chlorophytes</taxon>
        <taxon>Chlorophyceae</taxon>
        <taxon>CS clade</taxon>
        <taxon>Sphaeropleales</taxon>
        <taxon>Scenedesmaceae</taxon>
        <taxon>Tetradesmus</taxon>
    </lineage>
</organism>